<evidence type="ECO:0000313" key="2">
    <source>
        <dbReference type="EMBL" id="CAD9816632.1"/>
    </source>
</evidence>
<organism evidence="2">
    <name type="scientific">Attheya septentrionalis</name>
    <dbReference type="NCBI Taxonomy" id="420275"/>
    <lineage>
        <taxon>Eukaryota</taxon>
        <taxon>Sar</taxon>
        <taxon>Stramenopiles</taxon>
        <taxon>Ochrophyta</taxon>
        <taxon>Bacillariophyta</taxon>
        <taxon>Coscinodiscophyceae</taxon>
        <taxon>Chaetocerotophycidae</taxon>
        <taxon>Chaetocerotales</taxon>
        <taxon>Attheyaceae</taxon>
        <taxon>Attheya</taxon>
    </lineage>
</organism>
<dbReference type="EMBL" id="HBHQ01012692">
    <property type="protein sequence ID" value="CAD9816632.1"/>
    <property type="molecule type" value="Transcribed_RNA"/>
</dbReference>
<sequence length="286" mass="31863">MGLPDDSNDPPPHTAAEDVQAVAVVPTEEALSVPLLDRNATENDLVEVISPAALPEGYTFDVIVNHKPFTITVPTGGVEEGQIFSLSLPSNNDSSASMNIPRGAWRDGLCSFCRHGCCHASLCIALFCPLLLLGQVMTRLRLDWLGNPMSRRTTTSKTFQTYFVFTVVYFTVEYFFQRVLINRLLDNENKNDMTDPMATIFYAFEQTLRLIWVLFSIVMVTKVRGHVRTAYHIPEHSCRGCEDCCCAIWCTCCTVAQLSRHTADYDTYNSQCCTATGLPERAPSIV</sequence>
<name>A0A7S2XN77_9STRA</name>
<protein>
    <submittedName>
        <fullName evidence="2">Uncharacterized protein</fullName>
    </submittedName>
</protein>
<proteinExistence type="predicted"/>
<keyword evidence="1" id="KW-0472">Membrane</keyword>
<feature type="transmembrane region" description="Helical" evidence="1">
    <location>
        <begin position="159"/>
        <end position="180"/>
    </location>
</feature>
<dbReference type="NCBIfam" id="TIGR01571">
    <property type="entry name" value="A_thal_Cys_rich"/>
    <property type="match status" value="1"/>
</dbReference>
<feature type="transmembrane region" description="Helical" evidence="1">
    <location>
        <begin position="200"/>
        <end position="220"/>
    </location>
</feature>
<keyword evidence="1" id="KW-1133">Transmembrane helix</keyword>
<feature type="transmembrane region" description="Helical" evidence="1">
    <location>
        <begin position="119"/>
        <end position="138"/>
    </location>
</feature>
<dbReference type="InterPro" id="IPR006461">
    <property type="entry name" value="PLAC_motif_containing"/>
</dbReference>
<dbReference type="AlphaFoldDB" id="A0A7S2XN77"/>
<evidence type="ECO:0000256" key="1">
    <source>
        <dbReference type="SAM" id="Phobius"/>
    </source>
</evidence>
<dbReference type="Pfam" id="PF04749">
    <property type="entry name" value="PLAC8"/>
    <property type="match status" value="1"/>
</dbReference>
<accession>A0A7S2XN77</accession>
<keyword evidence="1" id="KW-0812">Transmembrane</keyword>
<gene>
    <name evidence="2" type="ORF">ASEP1449_LOCUS8464</name>
</gene>
<reference evidence="2" key="1">
    <citation type="submission" date="2021-01" db="EMBL/GenBank/DDBJ databases">
        <authorList>
            <person name="Corre E."/>
            <person name="Pelletier E."/>
            <person name="Niang G."/>
            <person name="Scheremetjew M."/>
            <person name="Finn R."/>
            <person name="Kale V."/>
            <person name="Holt S."/>
            <person name="Cochrane G."/>
            <person name="Meng A."/>
            <person name="Brown T."/>
            <person name="Cohen L."/>
        </authorList>
    </citation>
    <scope>NUCLEOTIDE SEQUENCE</scope>
    <source>
        <strain evidence="2">CCMP2084</strain>
    </source>
</reference>